<protein>
    <submittedName>
        <fullName evidence="8">Signal peptide peptidase SppA</fullName>
    </submittedName>
</protein>
<dbReference type="InterPro" id="IPR004635">
    <property type="entry name" value="Pept_S49_SppA"/>
</dbReference>
<evidence type="ECO:0000256" key="4">
    <source>
        <dbReference type="ARBA" id="ARBA00022801"/>
    </source>
</evidence>
<accession>A0ABX3KYA3</accession>
<comment type="subcellular location">
    <subcellularLocation>
        <location evidence="1">Membrane</location>
    </subcellularLocation>
</comment>
<dbReference type="InterPro" id="IPR047272">
    <property type="entry name" value="S49_SppA_C"/>
</dbReference>
<dbReference type="PANTHER" id="PTHR33209:SF1">
    <property type="entry name" value="PEPTIDASE S49 DOMAIN-CONTAINING PROTEIN"/>
    <property type="match status" value="1"/>
</dbReference>
<evidence type="ECO:0000256" key="5">
    <source>
        <dbReference type="ARBA" id="ARBA00022825"/>
    </source>
</evidence>
<gene>
    <name evidence="8" type="ORF">BKG89_04395</name>
</gene>
<sequence length="595" mass="66425">MNIIFLLFVLTLVAIVGLANTLKSTPNIQGDQGALWVNLNGYLADNREESVPLEQVLRELNGQPIERKISTFDLVYSIESAADDERIRGLVLNLNDFSGADLPALDYVGQAIRHFKEKNKQVIAISDNYSQTQYYLASFADQIYLNPIGSVSINGFSQERLFFKSTLEKLEITPHIFRVGTYKSAVEPFLRDNMSPESRTNTQQWLNKMWDNYLVTVAENRQITPQQLFPPAKQYLAELKALNGDSAAYTKQRGLISELITNYDLDKKLTALFGKDENGEVKSVSFDDYLSVLPDRMQSAKKEKIAVVNIEGAIIDGESVDEEVGGYTIASLLRQANDDDNIKAVILRINSPGGSAFASEIIRQEVEHIQKNGKPVVVSMGQMAASGGYWIAAGADYIIADQNTITGSIGIFSIFPTFEKSIQKLGIYSDGVKTSELAETSALSPLSKSVSDIYQLELEHGYQQFLTIVSKGRNLSLQEVDKIAQGRIWLGQEAYRNKLVDELGDFSKAVEKAGELVRQKMQGNEQLGVEWLIDDSSNIVNKWLRELKRGGQQYALSFFGLPKEAEQVRNQLNQLNQFNDPKGQYLYCLTCAAIK</sequence>
<keyword evidence="5" id="KW-0720">Serine protease</keyword>
<keyword evidence="6" id="KW-0472">Membrane</keyword>
<proteinExistence type="inferred from homology"/>
<dbReference type="PIRSF" id="PIRSF001217">
    <property type="entry name" value="Protease_4_SppA"/>
    <property type="match status" value="1"/>
</dbReference>
<name>A0ABX3KYA3_9PAST</name>
<dbReference type="NCBIfam" id="TIGR00706">
    <property type="entry name" value="SppA_dom"/>
    <property type="match status" value="1"/>
</dbReference>
<dbReference type="Proteomes" id="UP000188820">
    <property type="component" value="Unassembled WGS sequence"/>
</dbReference>
<evidence type="ECO:0000259" key="7">
    <source>
        <dbReference type="Pfam" id="PF01343"/>
    </source>
</evidence>
<evidence type="ECO:0000256" key="1">
    <source>
        <dbReference type="ARBA" id="ARBA00004370"/>
    </source>
</evidence>
<dbReference type="Gene3D" id="3.90.226.10">
    <property type="entry name" value="2-enoyl-CoA Hydratase, Chain A, domain 1"/>
    <property type="match status" value="3"/>
</dbReference>
<dbReference type="Pfam" id="PF01343">
    <property type="entry name" value="Peptidase_S49"/>
    <property type="match status" value="2"/>
</dbReference>
<dbReference type="PANTHER" id="PTHR33209">
    <property type="entry name" value="PROTEASE 4"/>
    <property type="match status" value="1"/>
</dbReference>
<evidence type="ECO:0000256" key="3">
    <source>
        <dbReference type="ARBA" id="ARBA00022670"/>
    </source>
</evidence>
<dbReference type="NCBIfam" id="TIGR00705">
    <property type="entry name" value="SppA_67K"/>
    <property type="match status" value="1"/>
</dbReference>
<keyword evidence="4" id="KW-0378">Hydrolase</keyword>
<dbReference type="InterPro" id="IPR047217">
    <property type="entry name" value="S49_SppA_67K_type_N"/>
</dbReference>
<dbReference type="InterPro" id="IPR029045">
    <property type="entry name" value="ClpP/crotonase-like_dom_sf"/>
</dbReference>
<feature type="domain" description="Peptidase S49" evidence="7">
    <location>
        <begin position="115"/>
        <end position="269"/>
    </location>
</feature>
<dbReference type="EMBL" id="MLAA01000014">
    <property type="protein sequence ID" value="OOF70246.1"/>
    <property type="molecule type" value="Genomic_DNA"/>
</dbReference>
<dbReference type="Gene3D" id="6.20.330.10">
    <property type="match status" value="1"/>
</dbReference>
<dbReference type="InterPro" id="IPR004634">
    <property type="entry name" value="Pept_S49_pIV"/>
</dbReference>
<evidence type="ECO:0000313" key="9">
    <source>
        <dbReference type="Proteomes" id="UP000188820"/>
    </source>
</evidence>
<comment type="similarity">
    <text evidence="2">Belongs to the peptidase S49 family.</text>
</comment>
<dbReference type="SUPFAM" id="SSF52096">
    <property type="entry name" value="ClpP/crotonase"/>
    <property type="match status" value="2"/>
</dbReference>
<dbReference type="InterPro" id="IPR002142">
    <property type="entry name" value="Peptidase_S49"/>
</dbReference>
<organism evidence="8 9">
    <name type="scientific">Rodentibacter caecimuris</name>
    <dbReference type="NCBI Taxonomy" id="1796644"/>
    <lineage>
        <taxon>Bacteria</taxon>
        <taxon>Pseudomonadati</taxon>
        <taxon>Pseudomonadota</taxon>
        <taxon>Gammaproteobacteria</taxon>
        <taxon>Pasteurellales</taxon>
        <taxon>Pasteurellaceae</taxon>
        <taxon>Rodentibacter</taxon>
    </lineage>
</organism>
<comment type="caution">
    <text evidence="8">The sequence shown here is derived from an EMBL/GenBank/DDBJ whole genome shotgun (WGS) entry which is preliminary data.</text>
</comment>
<reference evidence="8 9" key="1">
    <citation type="submission" date="2016-10" db="EMBL/GenBank/DDBJ databases">
        <title>Rodentibacter gen. nov. and new species.</title>
        <authorList>
            <person name="Christensen H."/>
        </authorList>
    </citation>
    <scope>NUCLEOTIDE SEQUENCE [LARGE SCALE GENOMIC DNA]</scope>
    <source>
        <strain evidence="8 9">1998236014</strain>
    </source>
</reference>
<keyword evidence="3" id="KW-0645">Protease</keyword>
<evidence type="ECO:0000256" key="2">
    <source>
        <dbReference type="ARBA" id="ARBA00008683"/>
    </source>
</evidence>
<evidence type="ECO:0000256" key="6">
    <source>
        <dbReference type="ARBA" id="ARBA00023136"/>
    </source>
</evidence>
<feature type="domain" description="Peptidase S49" evidence="7">
    <location>
        <begin position="370"/>
        <end position="518"/>
    </location>
</feature>
<keyword evidence="9" id="KW-1185">Reference proteome</keyword>
<evidence type="ECO:0000313" key="8">
    <source>
        <dbReference type="EMBL" id="OOF70246.1"/>
    </source>
</evidence>
<dbReference type="CDD" id="cd07023">
    <property type="entry name" value="S49_Sppa_N_C"/>
    <property type="match status" value="1"/>
</dbReference>
<dbReference type="CDD" id="cd07018">
    <property type="entry name" value="S49_SppA_67K_type"/>
    <property type="match status" value="1"/>
</dbReference>